<dbReference type="AlphaFoldDB" id="A0A369CD13"/>
<reference evidence="3 4" key="1">
    <citation type="submission" date="2018-07" db="EMBL/GenBank/DDBJ databases">
        <title>Genomic Encyclopedia of Type Strains, Phase IV (KMG-IV): sequencing the most valuable type-strain genomes for metagenomic binning, comparative biology and taxonomic classification.</title>
        <authorList>
            <person name="Goeker M."/>
        </authorList>
    </citation>
    <scope>NUCLEOTIDE SEQUENCE [LARGE SCALE GENOMIC DNA]</scope>
    <source>
        <strain evidence="3 4">DSM 26407</strain>
    </source>
</reference>
<dbReference type="InterPro" id="IPR006016">
    <property type="entry name" value="UspA"/>
</dbReference>
<evidence type="ECO:0000259" key="2">
    <source>
        <dbReference type="Pfam" id="PF00582"/>
    </source>
</evidence>
<dbReference type="PANTHER" id="PTHR46268">
    <property type="entry name" value="STRESS RESPONSE PROTEIN NHAX"/>
    <property type="match status" value="1"/>
</dbReference>
<sequence>MTPAAKPPEPEPGNTHVIRRILVALDASPHSREALEAAVELAVRYRAELLGLFVEDANLLRLAELPFTREVGLSSGMPRRLDALQLEQSLRAQVRLIEKLLRQSLRHGQIAGSLRVVRGRIVTELLVAARDADLVVLGRGGNPHRRIIGSNLRQVLESTLETPLLVGRKAPPGRPVLVLFDGGEPAYRALAAALQLARRERDGLVVLIPRVGGAEAESLRELAGRWLEQQGAQARFLFIQGASPEMLQRAVETEQGRILVTHAPTRGMSSDLDLTEHLLGGLSCSLLLIR</sequence>
<dbReference type="CDD" id="cd00293">
    <property type="entry name" value="USP-like"/>
    <property type="match status" value="1"/>
</dbReference>
<accession>A0A369CD13</accession>
<dbReference type="InterPro" id="IPR006015">
    <property type="entry name" value="Universal_stress_UspA"/>
</dbReference>
<proteinExistence type="inferred from homology"/>
<dbReference type="OrthoDB" id="6361295at2"/>
<dbReference type="PANTHER" id="PTHR46268:SF6">
    <property type="entry name" value="UNIVERSAL STRESS PROTEIN UP12"/>
    <property type="match status" value="1"/>
</dbReference>
<evidence type="ECO:0000313" key="4">
    <source>
        <dbReference type="Proteomes" id="UP000252707"/>
    </source>
</evidence>
<dbReference type="Proteomes" id="UP000252707">
    <property type="component" value="Unassembled WGS sequence"/>
</dbReference>
<dbReference type="Pfam" id="PF00582">
    <property type="entry name" value="Usp"/>
    <property type="match status" value="1"/>
</dbReference>
<comment type="caution">
    <text evidence="3">The sequence shown here is derived from an EMBL/GenBank/DDBJ whole genome shotgun (WGS) entry which is preliminary data.</text>
</comment>
<dbReference type="Gene3D" id="3.40.50.12370">
    <property type="match status" value="1"/>
</dbReference>
<dbReference type="SUPFAM" id="SSF52402">
    <property type="entry name" value="Adenine nucleotide alpha hydrolases-like"/>
    <property type="match status" value="2"/>
</dbReference>
<name>A0A369CD13_9GAMM</name>
<dbReference type="EMBL" id="QPJY01000002">
    <property type="protein sequence ID" value="RCX31922.1"/>
    <property type="molecule type" value="Genomic_DNA"/>
</dbReference>
<feature type="domain" description="UspA" evidence="2">
    <location>
        <begin position="19"/>
        <end position="158"/>
    </location>
</feature>
<comment type="similarity">
    <text evidence="1">Belongs to the universal stress protein A family.</text>
</comment>
<protein>
    <submittedName>
        <fullName evidence="3">Nucleotide-binding universal stress UspA family protein</fullName>
    </submittedName>
</protein>
<dbReference type="PRINTS" id="PR01438">
    <property type="entry name" value="UNVRSLSTRESS"/>
</dbReference>
<organism evidence="3 4">
    <name type="scientific">Thioalbus denitrificans</name>
    <dbReference type="NCBI Taxonomy" id="547122"/>
    <lineage>
        <taxon>Bacteria</taxon>
        <taxon>Pseudomonadati</taxon>
        <taxon>Pseudomonadota</taxon>
        <taxon>Gammaproteobacteria</taxon>
        <taxon>Chromatiales</taxon>
        <taxon>Ectothiorhodospiraceae</taxon>
        <taxon>Thioalbus</taxon>
    </lineage>
</organism>
<evidence type="ECO:0000256" key="1">
    <source>
        <dbReference type="ARBA" id="ARBA00008791"/>
    </source>
</evidence>
<gene>
    <name evidence="3" type="ORF">DFQ59_102270</name>
</gene>
<evidence type="ECO:0000313" key="3">
    <source>
        <dbReference type="EMBL" id="RCX31922.1"/>
    </source>
</evidence>
<keyword evidence="4" id="KW-1185">Reference proteome</keyword>